<dbReference type="RefSeq" id="WP_007505763.1">
    <property type="nucleotide sequence ID" value="NZ_AFCE01000156.1"/>
</dbReference>
<evidence type="ECO:0000256" key="3">
    <source>
        <dbReference type="ARBA" id="ARBA00022679"/>
    </source>
</evidence>
<proteinExistence type="inferred from homology"/>
<dbReference type="eggNOG" id="COG2148">
    <property type="taxonomic scope" value="Bacteria"/>
</dbReference>
<dbReference type="KEGG" id="cthu:HUR95_00990"/>
<feature type="transmembrane region" description="Helical" evidence="7">
    <location>
        <begin position="258"/>
        <end position="279"/>
    </location>
</feature>
<name>F5L992_CALTT</name>
<evidence type="ECO:0000313" key="12">
    <source>
        <dbReference type="Proteomes" id="UP000825179"/>
    </source>
</evidence>
<evidence type="ECO:0000256" key="4">
    <source>
        <dbReference type="ARBA" id="ARBA00022692"/>
    </source>
</evidence>
<reference evidence="10 12" key="2">
    <citation type="journal article" date="2020" name="Extremophiles">
        <title>Genomic analysis of Caldalkalibacillus thermarum TA2.A1 reveals aerobic alkaliphilic metabolism and evolutionary hallmarks linking alkaliphilic bacteria and plant life.</title>
        <authorList>
            <person name="de Jong S.I."/>
            <person name="van den Broek M.A."/>
            <person name="Merkel A.Y."/>
            <person name="de la Torre Cortes P."/>
            <person name="Kalamorz F."/>
            <person name="Cook G.M."/>
            <person name="van Loosdrecht M.C.M."/>
            <person name="McMillan D.G.G."/>
        </authorList>
    </citation>
    <scope>NUCLEOTIDE SEQUENCE [LARGE SCALE GENOMIC DNA]</scope>
    <source>
        <strain evidence="10 12">TA2.A1</strain>
    </source>
</reference>
<dbReference type="PANTHER" id="PTHR30576">
    <property type="entry name" value="COLANIC BIOSYNTHESIS UDP-GLUCOSE LIPID CARRIER TRANSFERASE"/>
    <property type="match status" value="1"/>
</dbReference>
<dbReference type="Pfam" id="PF02397">
    <property type="entry name" value="Bac_transf"/>
    <property type="match status" value="1"/>
</dbReference>
<dbReference type="EMBL" id="CP082237">
    <property type="protein sequence ID" value="QZT34047.1"/>
    <property type="molecule type" value="Genomic_DNA"/>
</dbReference>
<dbReference type="EMBL" id="AFCE01000156">
    <property type="protein sequence ID" value="EGL82034.1"/>
    <property type="molecule type" value="Genomic_DNA"/>
</dbReference>
<evidence type="ECO:0000256" key="7">
    <source>
        <dbReference type="SAM" id="Phobius"/>
    </source>
</evidence>
<reference evidence="9 11" key="1">
    <citation type="journal article" date="2011" name="J. Bacteriol.">
        <title>Draft genome sequence of the thermoalkaliphilic Caldalkalibacillus thermarum strain TA2.A1.</title>
        <authorList>
            <person name="Kalamorz F."/>
            <person name="Keis S."/>
            <person name="McMillan D.G."/>
            <person name="Olsson K."/>
            <person name="Stanton J.A."/>
            <person name="Stockwell P."/>
            <person name="Black M.A."/>
            <person name="Klingeman D.M."/>
            <person name="Land M.L."/>
            <person name="Han C.S."/>
            <person name="Martin S.L."/>
            <person name="Becher S.A."/>
            <person name="Peddie C.J."/>
            <person name="Morgan H.W."/>
            <person name="Matthies D."/>
            <person name="Preiss L."/>
            <person name="Meier T."/>
            <person name="Brown S.D."/>
            <person name="Cook G.M."/>
        </authorList>
    </citation>
    <scope>NUCLEOTIDE SEQUENCE [LARGE SCALE GENOMIC DNA]</scope>
    <source>
        <strain evidence="9 11">TA2.A1</strain>
    </source>
</reference>
<evidence type="ECO:0000256" key="5">
    <source>
        <dbReference type="ARBA" id="ARBA00022989"/>
    </source>
</evidence>
<keyword evidence="6 7" id="KW-0472">Membrane</keyword>
<feature type="transmembrane region" description="Helical" evidence="7">
    <location>
        <begin position="105"/>
        <end position="126"/>
    </location>
</feature>
<feature type="transmembrane region" description="Helical" evidence="7">
    <location>
        <begin position="77"/>
        <end position="99"/>
    </location>
</feature>
<reference evidence="10" key="3">
    <citation type="submission" date="2021-08" db="EMBL/GenBank/DDBJ databases">
        <authorList>
            <person name="de Jong S."/>
            <person name="van den Broek M."/>
            <person name="Merkel A."/>
            <person name="de la Torre Cortes P."/>
            <person name="Kalamorz F."/>
            <person name="Cook G."/>
            <person name="van Loosdrecht M."/>
            <person name="McMillan D."/>
        </authorList>
    </citation>
    <scope>NUCLEOTIDE SEQUENCE</scope>
    <source>
        <strain evidence="10">TA2.A1</strain>
    </source>
</reference>
<evidence type="ECO:0000313" key="9">
    <source>
        <dbReference type="EMBL" id="EGL82034.1"/>
    </source>
</evidence>
<keyword evidence="4 7" id="KW-0812">Transmembrane</keyword>
<feature type="transmembrane region" description="Helical" evidence="7">
    <location>
        <begin position="46"/>
        <end position="65"/>
    </location>
</feature>
<evidence type="ECO:0000313" key="11">
    <source>
        <dbReference type="Proteomes" id="UP000010716"/>
    </source>
</evidence>
<dbReference type="GO" id="GO:0016020">
    <property type="term" value="C:membrane"/>
    <property type="evidence" value="ECO:0007669"/>
    <property type="project" value="UniProtKB-SubCell"/>
</dbReference>
<dbReference type="PANTHER" id="PTHR30576:SF0">
    <property type="entry name" value="UNDECAPRENYL-PHOSPHATE N-ACETYLGALACTOSAMINYL 1-PHOSPHATE TRANSFERASE-RELATED"/>
    <property type="match status" value="1"/>
</dbReference>
<feature type="transmembrane region" description="Helical" evidence="7">
    <location>
        <begin position="12"/>
        <end position="34"/>
    </location>
</feature>
<evidence type="ECO:0000256" key="2">
    <source>
        <dbReference type="ARBA" id="ARBA00006464"/>
    </source>
</evidence>
<keyword evidence="3 9" id="KW-0808">Transferase</keyword>
<comment type="similarity">
    <text evidence="2">Belongs to the bacterial sugar transferase family.</text>
</comment>
<evidence type="ECO:0000256" key="1">
    <source>
        <dbReference type="ARBA" id="ARBA00004141"/>
    </source>
</evidence>
<comment type="subcellular location">
    <subcellularLocation>
        <location evidence="1">Membrane</location>
        <topology evidence="1">Multi-pass membrane protein</topology>
    </subcellularLocation>
</comment>
<organism evidence="9 11">
    <name type="scientific">Caldalkalibacillus thermarum (strain TA2.A1)</name>
    <dbReference type="NCBI Taxonomy" id="986075"/>
    <lineage>
        <taxon>Bacteria</taxon>
        <taxon>Bacillati</taxon>
        <taxon>Bacillota</taxon>
        <taxon>Bacilli</taxon>
        <taxon>Bacillales</taxon>
        <taxon>Bacillaceae</taxon>
        <taxon>Caldalkalibacillus</taxon>
    </lineage>
</organism>
<dbReference type="Proteomes" id="UP000825179">
    <property type="component" value="Chromosome"/>
</dbReference>
<dbReference type="InterPro" id="IPR017475">
    <property type="entry name" value="EPS_sugar_tfrase"/>
</dbReference>
<dbReference type="GO" id="GO:0016780">
    <property type="term" value="F:phosphotransferase activity, for other substituted phosphate groups"/>
    <property type="evidence" value="ECO:0007669"/>
    <property type="project" value="TreeGrafter"/>
</dbReference>
<feature type="domain" description="Bacterial sugar transferase" evidence="8">
    <location>
        <begin position="253"/>
        <end position="434"/>
    </location>
</feature>
<sequence>MRNQYLHNLKKHKFIILMVDLVIIGLTYVLSFSLRYSEIPQRNWDSFLALVPWILLIGLFFLSIYELYQLERKTNWDIVTGVCVAVTFMAFLTMASSFLFREFALPRSIILMASLLMILLLVLWKISYRSLVFNRKLSNVLLIGTDDEVKKVISQLKHPLLRATKIKHVQTNTSIEKIDELLKHVDYVLICPSISKEKKSEIIYHTMKADKIVYVIPTLYELLMTRATITSLDDTMVMSVQPFGLTWDQQLLKRIFDIVLSTVLIILLSPLLLLIAILIKLEDPKGSIIYKQRRIGLHNKEFTVYKFRSMIEGAEDKTGPTLATKDDERITKVGKVIRAMRLDELPQLYNVLKGDMSIVGPRPERPVFTKELSRKYNNYCYRSTVKPGITGFAQIMGKYTTAVEDKLRYDLYYIRNYSLWLDLIILLRTIIVLLDKSKSEGEQQETRNLSYKHKEDISL</sequence>
<dbReference type="NCBIfam" id="TIGR03025">
    <property type="entry name" value="EPS_sugtrans"/>
    <property type="match status" value="1"/>
</dbReference>
<keyword evidence="12" id="KW-1185">Reference proteome</keyword>
<evidence type="ECO:0000256" key="6">
    <source>
        <dbReference type="ARBA" id="ARBA00023136"/>
    </source>
</evidence>
<keyword evidence="5 7" id="KW-1133">Transmembrane helix</keyword>
<dbReference type="AlphaFoldDB" id="F5L992"/>
<dbReference type="Proteomes" id="UP000010716">
    <property type="component" value="Unassembled WGS sequence"/>
</dbReference>
<protein>
    <submittedName>
        <fullName evidence="9">Exopolysaccharide biosynthesis polyprenyl glycosylphosphotransferase</fullName>
    </submittedName>
    <submittedName>
        <fullName evidence="10">Sugar transferase</fullName>
    </submittedName>
</protein>
<dbReference type="OrthoDB" id="9808602at2"/>
<dbReference type="InterPro" id="IPR003362">
    <property type="entry name" value="Bact_transf"/>
</dbReference>
<evidence type="ECO:0000313" key="10">
    <source>
        <dbReference type="EMBL" id="QZT34047.1"/>
    </source>
</evidence>
<gene>
    <name evidence="9" type="ORF">CathTA2_2397</name>
    <name evidence="10" type="ORF">HUR95_00990</name>
</gene>
<accession>F5L992</accession>
<evidence type="ECO:0000259" key="8">
    <source>
        <dbReference type="Pfam" id="PF02397"/>
    </source>
</evidence>